<evidence type="ECO:0000313" key="2">
    <source>
        <dbReference type="EMBL" id="CAL5999240.1"/>
    </source>
</evidence>
<protein>
    <submittedName>
        <fullName evidence="2">Membrane_transport family protein</fullName>
    </submittedName>
</protein>
<keyword evidence="1" id="KW-0812">Transmembrane</keyword>
<keyword evidence="1" id="KW-0472">Membrane</keyword>
<proteinExistence type="predicted"/>
<evidence type="ECO:0000313" key="3">
    <source>
        <dbReference type="Proteomes" id="UP001642409"/>
    </source>
</evidence>
<accession>A0ABP1HRR8</accession>
<keyword evidence="1" id="KW-1133">Transmembrane helix</keyword>
<feature type="transmembrane region" description="Helical" evidence="1">
    <location>
        <begin position="7"/>
        <end position="31"/>
    </location>
</feature>
<feature type="transmembrane region" description="Helical" evidence="1">
    <location>
        <begin position="66"/>
        <end position="90"/>
    </location>
</feature>
<dbReference type="Proteomes" id="UP001642409">
    <property type="component" value="Unassembled WGS sequence"/>
</dbReference>
<keyword evidence="3" id="KW-1185">Reference proteome</keyword>
<organism evidence="2 3">
    <name type="scientific">Hexamita inflata</name>
    <dbReference type="NCBI Taxonomy" id="28002"/>
    <lineage>
        <taxon>Eukaryota</taxon>
        <taxon>Metamonada</taxon>
        <taxon>Diplomonadida</taxon>
        <taxon>Hexamitidae</taxon>
        <taxon>Hexamitinae</taxon>
        <taxon>Hexamita</taxon>
    </lineage>
</organism>
<sequence>MNVLHQYLQVINSVFLCIVLLFIRFLSIYIFGRDNYQHITQISQNISIPVPTIYILGTNPFVLDDLKIICSLFLTQFIGAVIIIPFLFIFKVQQKLKTFAVALSVIQINNCITGIPFYSGIYSSILPKYGYMQILGKLWDLLTRYQYLLRIFRIAEQTSQDNLLANTKNGETSVNNCYSSRNKIQSSILWLQLAKKKNQQFLWSFPSIRTNINWNASPPKIC</sequence>
<comment type="caution">
    <text evidence="2">The sequence shown here is derived from an EMBL/GenBank/DDBJ whole genome shotgun (WGS) entry which is preliminary data.</text>
</comment>
<gene>
    <name evidence="2" type="ORF">HINF_LOCUS16122</name>
</gene>
<reference evidence="2 3" key="1">
    <citation type="submission" date="2024-07" db="EMBL/GenBank/DDBJ databases">
        <authorList>
            <person name="Akdeniz Z."/>
        </authorList>
    </citation>
    <scope>NUCLEOTIDE SEQUENCE [LARGE SCALE GENOMIC DNA]</scope>
</reference>
<name>A0ABP1HRR8_9EUKA</name>
<evidence type="ECO:0000256" key="1">
    <source>
        <dbReference type="SAM" id="Phobius"/>
    </source>
</evidence>
<dbReference type="EMBL" id="CAXDID020000039">
    <property type="protein sequence ID" value="CAL5999240.1"/>
    <property type="molecule type" value="Genomic_DNA"/>
</dbReference>